<evidence type="ECO:0000259" key="2">
    <source>
        <dbReference type="PROSITE" id="PS51087"/>
    </source>
</evidence>
<feature type="domain" description="UVR" evidence="1">
    <location>
        <begin position="71"/>
        <end position="106"/>
    </location>
</feature>
<evidence type="ECO:0008006" key="5">
    <source>
        <dbReference type="Google" id="ProtNLM"/>
    </source>
</evidence>
<proteinExistence type="predicted"/>
<feature type="domain" description="ApaG" evidence="2">
    <location>
        <begin position="149"/>
        <end position="278"/>
    </location>
</feature>
<evidence type="ECO:0000259" key="1">
    <source>
        <dbReference type="PROSITE" id="PS50151"/>
    </source>
</evidence>
<dbReference type="InterPro" id="IPR036876">
    <property type="entry name" value="UVR_dom_sf"/>
</dbReference>
<sequence length="283" mass="32133">MQVLSVKGGCCMELRLPAVFTNSKEAVTRRIGESNWRNRQQGRKWRGMIVACSELPEMNGNKIGSSIFCPSHNYAVLKHQMEAAAKSEDYEEAARIRDTLKHYEKEMPVLRLKRLLKEAVADERFEEAASYRDELIEIAPHSLLKCSSDATTLGIRVQVRSEYIEKISHPSKGLYFFAYKVIITNNSTRPVQLLRRHWTITDSHGKTENIWGFGVVGEQEQPAILPNTSFEYSSGCPLSTQNGRMEGDYELIHIDRAFTRSFKVAIAPFSLSMLGDNDDVNII</sequence>
<dbReference type="SUPFAM" id="SSF110069">
    <property type="entry name" value="ApaG-like"/>
    <property type="match status" value="1"/>
</dbReference>
<gene>
    <name evidence="3" type="ORF">PIB30_020966</name>
</gene>
<dbReference type="InterPro" id="IPR036767">
    <property type="entry name" value="ApaG_sf"/>
</dbReference>
<feature type="domain" description="UVR" evidence="1">
    <location>
        <begin position="106"/>
        <end position="141"/>
    </location>
</feature>
<dbReference type="EMBL" id="JASCZI010030276">
    <property type="protein sequence ID" value="MED6120462.1"/>
    <property type="molecule type" value="Genomic_DNA"/>
</dbReference>
<organism evidence="3 4">
    <name type="scientific">Stylosanthes scabra</name>
    <dbReference type="NCBI Taxonomy" id="79078"/>
    <lineage>
        <taxon>Eukaryota</taxon>
        <taxon>Viridiplantae</taxon>
        <taxon>Streptophyta</taxon>
        <taxon>Embryophyta</taxon>
        <taxon>Tracheophyta</taxon>
        <taxon>Spermatophyta</taxon>
        <taxon>Magnoliopsida</taxon>
        <taxon>eudicotyledons</taxon>
        <taxon>Gunneridae</taxon>
        <taxon>Pentapetalae</taxon>
        <taxon>rosids</taxon>
        <taxon>fabids</taxon>
        <taxon>Fabales</taxon>
        <taxon>Fabaceae</taxon>
        <taxon>Papilionoideae</taxon>
        <taxon>50 kb inversion clade</taxon>
        <taxon>dalbergioids sensu lato</taxon>
        <taxon>Dalbergieae</taxon>
        <taxon>Pterocarpus clade</taxon>
        <taxon>Stylosanthes</taxon>
    </lineage>
</organism>
<evidence type="ECO:0000313" key="3">
    <source>
        <dbReference type="EMBL" id="MED6120462.1"/>
    </source>
</evidence>
<protein>
    <recommendedName>
        <fullName evidence="5">Protein ApaG</fullName>
    </recommendedName>
</protein>
<dbReference type="InterPro" id="IPR001943">
    <property type="entry name" value="UVR_dom"/>
</dbReference>
<dbReference type="Pfam" id="PF04379">
    <property type="entry name" value="DUF525"/>
    <property type="match status" value="1"/>
</dbReference>
<dbReference type="InterPro" id="IPR007474">
    <property type="entry name" value="ApaG_domain"/>
</dbReference>
<evidence type="ECO:0000313" key="4">
    <source>
        <dbReference type="Proteomes" id="UP001341840"/>
    </source>
</evidence>
<keyword evidence="4" id="KW-1185">Reference proteome</keyword>
<dbReference type="PROSITE" id="PS51087">
    <property type="entry name" value="APAG"/>
    <property type="match status" value="1"/>
</dbReference>
<dbReference type="NCBIfam" id="NF003967">
    <property type="entry name" value="PRK05461.1"/>
    <property type="match status" value="1"/>
</dbReference>
<dbReference type="PANTHER" id="PTHR47191:SF2">
    <property type="entry name" value="OS05G0170800 PROTEIN"/>
    <property type="match status" value="1"/>
</dbReference>
<reference evidence="3 4" key="1">
    <citation type="journal article" date="2023" name="Plants (Basel)">
        <title>Bridging the Gap: Combining Genomics and Transcriptomics Approaches to Understand Stylosanthes scabra, an Orphan Legume from the Brazilian Caatinga.</title>
        <authorList>
            <person name="Ferreira-Neto J.R.C."/>
            <person name="da Silva M.D."/>
            <person name="Binneck E."/>
            <person name="de Melo N.F."/>
            <person name="da Silva R.H."/>
            <person name="de Melo A.L.T.M."/>
            <person name="Pandolfi V."/>
            <person name="Bustamante F.O."/>
            <person name="Brasileiro-Vidal A.C."/>
            <person name="Benko-Iseppon A.M."/>
        </authorList>
    </citation>
    <scope>NUCLEOTIDE SEQUENCE [LARGE SCALE GENOMIC DNA]</scope>
    <source>
        <tissue evidence="3">Leaves</tissue>
    </source>
</reference>
<comment type="caution">
    <text evidence="3">The sequence shown here is derived from an EMBL/GenBank/DDBJ whole genome shotgun (WGS) entry which is preliminary data.</text>
</comment>
<dbReference type="PROSITE" id="PS50151">
    <property type="entry name" value="UVR"/>
    <property type="match status" value="2"/>
</dbReference>
<dbReference type="Proteomes" id="UP001341840">
    <property type="component" value="Unassembled WGS sequence"/>
</dbReference>
<dbReference type="Pfam" id="PF02151">
    <property type="entry name" value="UVR"/>
    <property type="match status" value="2"/>
</dbReference>
<dbReference type="SUPFAM" id="SSF46600">
    <property type="entry name" value="C-terminal UvrC-binding domain of UvrB"/>
    <property type="match status" value="1"/>
</dbReference>
<dbReference type="PANTHER" id="PTHR47191">
    <property type="entry name" value="OS05G0170800 PROTEIN"/>
    <property type="match status" value="1"/>
</dbReference>
<dbReference type="InterPro" id="IPR050718">
    <property type="entry name" value="ApaG-like"/>
</dbReference>
<accession>A0ABU6R912</accession>
<dbReference type="Gene3D" id="4.10.860.10">
    <property type="entry name" value="UVR domain"/>
    <property type="match status" value="1"/>
</dbReference>
<dbReference type="Gene3D" id="2.60.40.1470">
    <property type="entry name" value="ApaG domain"/>
    <property type="match status" value="1"/>
</dbReference>
<name>A0ABU6R912_9FABA</name>